<keyword evidence="2" id="KW-1185">Reference proteome</keyword>
<dbReference type="AlphaFoldDB" id="A0A2K8Z807"/>
<dbReference type="KEGG" id="spir:CWM47_31660"/>
<dbReference type="EMBL" id="CP025096">
    <property type="protein sequence ID" value="AUD06005.1"/>
    <property type="molecule type" value="Genomic_DNA"/>
</dbReference>
<reference evidence="1 2" key="1">
    <citation type="submission" date="2017-11" db="EMBL/GenBank/DDBJ databases">
        <title>Taxonomic description and genome sequences of Spirosoma HA7 sp. nov., isolated from pollen microhabitat of Corylus avellana.</title>
        <authorList>
            <person name="Ambika Manirajan B."/>
            <person name="Suarez C."/>
            <person name="Ratering S."/>
            <person name="Geissler-Plaum R."/>
            <person name="Cardinale M."/>
            <person name="Sylvia S."/>
        </authorList>
    </citation>
    <scope>NUCLEOTIDE SEQUENCE [LARGE SCALE GENOMIC DNA]</scope>
    <source>
        <strain evidence="1 2">HA7</strain>
    </source>
</reference>
<sequence>MFGYDGPTVNGNFKNTITKLLNQFDNPQATSIFIVNDKVYPYPKSYSDLIKSATLFQYKTGNAAYTDFGQIFQTIADDLEENQLAILTTDLIYSEKSATGQNAAKIMATAQNLAQIALKNYTKTGSLLVLKLHSDYSGRYYPYNSPQKGKQYKGDRPFYVLLFAKNATMDRLLTENQYAGLRNFSSYPSFENQYLFSSSTQARTPFYTLLENHPSAKGTYDKDREGDNSKGLHIIKNVEPPHKSTEKLTIVVAVKLPVGAYGEVFIRNPANYTVESIKDNFKIKAIQPSTNPGTTHDIILEASSPASGERTAIIRLKRIFPPTWIISSSSDDDTNVNPNTTFATTTFGLQPMMTGIHHAYEAHITDKNYLFSLSLHLND</sequence>
<gene>
    <name evidence="1" type="ORF">CWM47_31660</name>
</gene>
<evidence type="ECO:0000313" key="2">
    <source>
        <dbReference type="Proteomes" id="UP000232883"/>
    </source>
</evidence>
<proteinExistence type="predicted"/>
<name>A0A2K8Z807_9BACT</name>
<organism evidence="1 2">
    <name type="scientific">Spirosoma pollinicola</name>
    <dbReference type="NCBI Taxonomy" id="2057025"/>
    <lineage>
        <taxon>Bacteria</taxon>
        <taxon>Pseudomonadati</taxon>
        <taxon>Bacteroidota</taxon>
        <taxon>Cytophagia</taxon>
        <taxon>Cytophagales</taxon>
        <taxon>Cytophagaceae</taxon>
        <taxon>Spirosoma</taxon>
    </lineage>
</organism>
<protein>
    <submittedName>
        <fullName evidence="1">Uncharacterized protein</fullName>
    </submittedName>
</protein>
<dbReference type="Proteomes" id="UP000232883">
    <property type="component" value="Chromosome"/>
</dbReference>
<accession>A0A2K8Z807</accession>
<evidence type="ECO:0000313" key="1">
    <source>
        <dbReference type="EMBL" id="AUD06005.1"/>
    </source>
</evidence>